<dbReference type="Proteomes" id="UP000050973">
    <property type="component" value="Unassembled WGS sequence"/>
</dbReference>
<feature type="transmembrane region" description="Helical" evidence="1">
    <location>
        <begin position="113"/>
        <end position="134"/>
    </location>
</feature>
<protein>
    <submittedName>
        <fullName evidence="2">Membrane protein</fullName>
    </submittedName>
</protein>
<name>A0A0R1WDD7_9LACO</name>
<feature type="transmembrane region" description="Helical" evidence="1">
    <location>
        <begin position="149"/>
        <end position="169"/>
    </location>
</feature>
<feature type="transmembrane region" description="Helical" evidence="1">
    <location>
        <begin position="245"/>
        <end position="268"/>
    </location>
</feature>
<sequence length="307" mass="33748">MSKQLEKQSTRRPLILAPQLPLAWTVSWLVMVSVAHALGRPLATGDDVQESVLLLSAVVILANIYNLVILYQRPTVNQLRDNWAILAYALVLSCSTVLAWGQPRAILLPDKLAGWQSVFLLLNCGQAGLGIYLWQRWSWTTPASNRDRLSLWLMPAALLLTAIIFPPVLEPFGSAARQVVLANAVALGVLLYCQWRNRDRLLAPVPARLSAGYQMILGCQLAAGLFCLVLGVPLLVWRWNGESTGAVGACVAVSILVAELTTGVLAALQRYRLQYQYGLARKHQLRYRCLGALLLAVVLVSCCLLMI</sequence>
<keyword evidence="1" id="KW-1133">Transmembrane helix</keyword>
<keyword evidence="1" id="KW-0472">Membrane</keyword>
<organism evidence="2 3">
    <name type="scientific">Limosilactobacillus oris DSM 4864</name>
    <dbReference type="NCBI Taxonomy" id="1423779"/>
    <lineage>
        <taxon>Bacteria</taxon>
        <taxon>Bacillati</taxon>
        <taxon>Bacillota</taxon>
        <taxon>Bacilli</taxon>
        <taxon>Lactobacillales</taxon>
        <taxon>Lactobacillaceae</taxon>
        <taxon>Limosilactobacillus</taxon>
    </lineage>
</organism>
<comment type="caution">
    <text evidence="2">The sequence shown here is derived from an EMBL/GenBank/DDBJ whole genome shotgun (WGS) entry which is preliminary data.</text>
</comment>
<accession>A0A0R1WDD7</accession>
<proteinExistence type="predicted"/>
<keyword evidence="1" id="KW-0812">Transmembrane</keyword>
<feature type="transmembrane region" description="Helical" evidence="1">
    <location>
        <begin position="216"/>
        <end position="239"/>
    </location>
</feature>
<feature type="transmembrane region" description="Helical" evidence="1">
    <location>
        <begin position="175"/>
        <end position="195"/>
    </location>
</feature>
<feature type="transmembrane region" description="Helical" evidence="1">
    <location>
        <begin position="20"/>
        <end position="39"/>
    </location>
</feature>
<feature type="transmembrane region" description="Helical" evidence="1">
    <location>
        <begin position="83"/>
        <end position="101"/>
    </location>
</feature>
<dbReference type="RefSeq" id="WP_056984451.1">
    <property type="nucleotide sequence ID" value="NZ_AZGE01000010.1"/>
</dbReference>
<evidence type="ECO:0000256" key="1">
    <source>
        <dbReference type="SAM" id="Phobius"/>
    </source>
</evidence>
<evidence type="ECO:0000313" key="2">
    <source>
        <dbReference type="EMBL" id="KRM15525.1"/>
    </source>
</evidence>
<dbReference type="EMBL" id="AZGE01000010">
    <property type="protein sequence ID" value="KRM15525.1"/>
    <property type="molecule type" value="Genomic_DNA"/>
</dbReference>
<feature type="transmembrane region" description="Helical" evidence="1">
    <location>
        <begin position="289"/>
        <end position="306"/>
    </location>
</feature>
<evidence type="ECO:0000313" key="3">
    <source>
        <dbReference type="Proteomes" id="UP000050973"/>
    </source>
</evidence>
<dbReference type="PATRIC" id="fig|1423779.3.peg.311"/>
<gene>
    <name evidence="2" type="ORF">FC49_GL000307</name>
</gene>
<dbReference type="AlphaFoldDB" id="A0A0R1WDD7"/>
<reference evidence="2 3" key="1">
    <citation type="journal article" date="2015" name="Genome Announc.">
        <title>Expanding the biotechnology potential of lactobacilli through comparative genomics of 213 strains and associated genera.</title>
        <authorList>
            <person name="Sun Z."/>
            <person name="Harris H.M."/>
            <person name="McCann A."/>
            <person name="Guo C."/>
            <person name="Argimon S."/>
            <person name="Zhang W."/>
            <person name="Yang X."/>
            <person name="Jeffery I.B."/>
            <person name="Cooney J.C."/>
            <person name="Kagawa T.F."/>
            <person name="Liu W."/>
            <person name="Song Y."/>
            <person name="Salvetti E."/>
            <person name="Wrobel A."/>
            <person name="Rasinkangas P."/>
            <person name="Parkhill J."/>
            <person name="Rea M.C."/>
            <person name="O'Sullivan O."/>
            <person name="Ritari J."/>
            <person name="Douillard F.P."/>
            <person name="Paul Ross R."/>
            <person name="Yang R."/>
            <person name="Briner A.E."/>
            <person name="Felis G.E."/>
            <person name="de Vos W.M."/>
            <person name="Barrangou R."/>
            <person name="Klaenhammer T.R."/>
            <person name="Caufield P.W."/>
            <person name="Cui Y."/>
            <person name="Zhang H."/>
            <person name="O'Toole P.W."/>
        </authorList>
    </citation>
    <scope>NUCLEOTIDE SEQUENCE [LARGE SCALE GENOMIC DNA]</scope>
    <source>
        <strain evidence="2 3">DSM 4864</strain>
    </source>
</reference>
<feature type="transmembrane region" description="Helical" evidence="1">
    <location>
        <begin position="51"/>
        <end position="71"/>
    </location>
</feature>